<dbReference type="Gene3D" id="3.60.15.10">
    <property type="entry name" value="Ribonuclease Z/Hydroxyacylglutathione hydrolase-like"/>
    <property type="match status" value="1"/>
</dbReference>
<dbReference type="InterPro" id="IPR036866">
    <property type="entry name" value="RibonucZ/Hydroxyglut_hydro"/>
</dbReference>
<organism evidence="1 2">
    <name type="scientific">Candidatus Amesbacteria bacterium RIFOXYB1_FULL_44_23</name>
    <dbReference type="NCBI Taxonomy" id="1797263"/>
    <lineage>
        <taxon>Bacteria</taxon>
        <taxon>Candidatus Amesiibacteriota</taxon>
    </lineage>
</organism>
<proteinExistence type="predicted"/>
<dbReference type="STRING" id="1797263.A2397_01740"/>
<name>A0A1F4ZUK2_9BACT</name>
<gene>
    <name evidence="1" type="ORF">A2397_01740</name>
</gene>
<dbReference type="Proteomes" id="UP000176424">
    <property type="component" value="Unassembled WGS sequence"/>
</dbReference>
<dbReference type="EMBL" id="MEXR01000023">
    <property type="protein sequence ID" value="OGD09768.1"/>
    <property type="molecule type" value="Genomic_DNA"/>
</dbReference>
<dbReference type="AlphaFoldDB" id="A0A1F4ZUK2"/>
<protein>
    <submittedName>
        <fullName evidence="1">Uncharacterized protein</fullName>
    </submittedName>
</protein>
<sequence>MDSEGAPPGKIERIPFKPDRLPLAETVDKIKKLENGDLLFLSHTAVIICEGDQKILCDLSPEGILVTNKKTGDPIDVYPTSLKDALMANQADKDKQLPPILKVLKPFQQLVTKEPRSQQDWSMFVDVHGQPVSPIEAAAQIAPQINAISVSHLDPDHFNVEFLDQSVKNNPNLQIIVPLGFVREVAKYYNIPEVDSTNQNRPTLPENLIKKIKSLSPYNPRENSFDEHYGLEMHKTQIGNCRITSYEIPHMTLEYNQALLIQKDETEPGTLYLPDAALSPESLKLVRQLSEDGKISRICLSIAKLQPDPMYDIVPLEFSKKVRDDSEEHLFHSAYIIPAMAAVTGDGVEIYIDHLGSFFRSSRDSQYLGYRLPIEDEQTANKHRTEPDNFVTRWRWQFTDFINKMIDDPVYSNLPALTRSKDRQIAAKSNEGLSKRKDFSQSVIQYLTSNPIPREILSRIHIPGPNEVIKGHD</sequence>
<evidence type="ECO:0000313" key="1">
    <source>
        <dbReference type="EMBL" id="OGD09768.1"/>
    </source>
</evidence>
<dbReference type="SUPFAM" id="SSF56281">
    <property type="entry name" value="Metallo-hydrolase/oxidoreductase"/>
    <property type="match status" value="1"/>
</dbReference>
<evidence type="ECO:0000313" key="2">
    <source>
        <dbReference type="Proteomes" id="UP000176424"/>
    </source>
</evidence>
<accession>A0A1F4ZUK2</accession>
<reference evidence="1 2" key="1">
    <citation type="journal article" date="2016" name="Nat. Commun.">
        <title>Thousands of microbial genomes shed light on interconnected biogeochemical processes in an aquifer system.</title>
        <authorList>
            <person name="Anantharaman K."/>
            <person name="Brown C.T."/>
            <person name="Hug L.A."/>
            <person name="Sharon I."/>
            <person name="Castelle C.J."/>
            <person name="Probst A.J."/>
            <person name="Thomas B.C."/>
            <person name="Singh A."/>
            <person name="Wilkins M.J."/>
            <person name="Karaoz U."/>
            <person name="Brodie E.L."/>
            <person name="Williams K.H."/>
            <person name="Hubbard S.S."/>
            <person name="Banfield J.F."/>
        </authorList>
    </citation>
    <scope>NUCLEOTIDE SEQUENCE [LARGE SCALE GENOMIC DNA]</scope>
</reference>
<comment type="caution">
    <text evidence="1">The sequence shown here is derived from an EMBL/GenBank/DDBJ whole genome shotgun (WGS) entry which is preliminary data.</text>
</comment>